<comment type="similarity">
    <text evidence="1">Belongs to the AAA ATPase family.</text>
</comment>
<dbReference type="Proteomes" id="UP000784880">
    <property type="component" value="Unassembled WGS sequence"/>
</dbReference>
<proteinExistence type="inferred from homology"/>
<evidence type="ECO:0000256" key="1">
    <source>
        <dbReference type="ARBA" id="ARBA00006914"/>
    </source>
</evidence>
<comment type="caution">
    <text evidence="5">The sequence shown here is derived from an EMBL/GenBank/DDBJ whole genome shotgun (WGS) entry which is preliminary data.</text>
</comment>
<dbReference type="EMBL" id="JAHQCS010000035">
    <property type="protein sequence ID" value="MBU9710506.1"/>
    <property type="molecule type" value="Genomic_DNA"/>
</dbReference>
<accession>A0ABS6J9Z5</accession>
<evidence type="ECO:0000313" key="5">
    <source>
        <dbReference type="EMBL" id="MBU9710506.1"/>
    </source>
</evidence>
<keyword evidence="2" id="KW-0547">Nucleotide-binding</keyword>
<dbReference type="InterPro" id="IPR050221">
    <property type="entry name" value="26S_Proteasome_ATPase"/>
</dbReference>
<dbReference type="PANTHER" id="PTHR23073">
    <property type="entry name" value="26S PROTEASOME REGULATORY SUBUNIT"/>
    <property type="match status" value="1"/>
</dbReference>
<keyword evidence="6" id="KW-1185">Reference proteome</keyword>
<evidence type="ECO:0000259" key="4">
    <source>
        <dbReference type="SMART" id="SM00382"/>
    </source>
</evidence>
<evidence type="ECO:0000256" key="3">
    <source>
        <dbReference type="ARBA" id="ARBA00022840"/>
    </source>
</evidence>
<dbReference type="InterPro" id="IPR003593">
    <property type="entry name" value="AAA+_ATPase"/>
</dbReference>
<feature type="domain" description="AAA+ ATPase" evidence="4">
    <location>
        <begin position="121"/>
        <end position="253"/>
    </location>
</feature>
<reference evidence="5 6" key="1">
    <citation type="submission" date="2021-06" db="EMBL/GenBank/DDBJ databases">
        <title>Bacillus sp. RD4P76, an endophyte from a halophyte.</title>
        <authorList>
            <person name="Sun J.-Q."/>
        </authorList>
    </citation>
    <scope>NUCLEOTIDE SEQUENCE [LARGE SCALE GENOMIC DNA]</scope>
    <source>
        <strain evidence="5 6">CGMCC 1.15917</strain>
    </source>
</reference>
<name>A0ABS6J9Z5_9BACI</name>
<dbReference type="CDD" id="cd19481">
    <property type="entry name" value="RecA-like_protease"/>
    <property type="match status" value="1"/>
</dbReference>
<dbReference type="Pfam" id="PF00004">
    <property type="entry name" value="AAA"/>
    <property type="match status" value="1"/>
</dbReference>
<evidence type="ECO:0000256" key="2">
    <source>
        <dbReference type="ARBA" id="ARBA00022741"/>
    </source>
</evidence>
<organism evidence="5 6">
    <name type="scientific">Evansella tamaricis</name>
    <dbReference type="NCBI Taxonomy" id="2069301"/>
    <lineage>
        <taxon>Bacteria</taxon>
        <taxon>Bacillati</taxon>
        <taxon>Bacillota</taxon>
        <taxon>Bacilli</taxon>
        <taxon>Bacillales</taxon>
        <taxon>Bacillaceae</taxon>
        <taxon>Evansella</taxon>
    </lineage>
</organism>
<dbReference type="InterPro" id="IPR003959">
    <property type="entry name" value="ATPase_AAA_core"/>
</dbReference>
<protein>
    <submittedName>
        <fullName evidence="5">ATP-binding protein</fullName>
    </submittedName>
</protein>
<dbReference type="RefSeq" id="WP_217064399.1">
    <property type="nucleotide sequence ID" value="NZ_JAHQCS010000035.1"/>
</dbReference>
<gene>
    <name evidence="5" type="ORF">KS419_01955</name>
</gene>
<evidence type="ECO:0000313" key="6">
    <source>
        <dbReference type="Proteomes" id="UP000784880"/>
    </source>
</evidence>
<sequence>MSEKVLNAIPGLIRDSLLGDKRSVELAAHMIIRKIKKNYPNISNEIAEILTTYSAGAPLTRSMGVTPPPTDNESFLSLAKVEKIDSYDENLILDNDIFEVIRRFTRERENAKKLISMGISPPNSILLYGPPGVGKTMIAKYLSHGLGKPLITLDLSATISSYLGKTGQNLKRVLDYAKSSQSILLLDEFDAVAKKRDDPSDLGELKRIVNVLLKELEDWPAQSIIIAATNFPDYLDKAIWRRFDIKLEVPLPNNTVRQQLWDVYLNKESFSIKIDNKIIELINEFVNDISPSDIKQICEKILRQVVIDESDPNIVLIKEVKDRFQGKNGEFNKLLAKQLKQIYGTKITQSNIARILGISTSTVNHHLKSDK</sequence>
<dbReference type="SMART" id="SM00382">
    <property type="entry name" value="AAA"/>
    <property type="match status" value="1"/>
</dbReference>
<keyword evidence="3 5" id="KW-0067">ATP-binding</keyword>
<dbReference type="GO" id="GO:0005524">
    <property type="term" value="F:ATP binding"/>
    <property type="evidence" value="ECO:0007669"/>
    <property type="project" value="UniProtKB-KW"/>
</dbReference>